<sequence>MVTFVCAIVGSDSTILGGLFTVDIDKDKLVGHLKESIRRKKIFQFPADKLQLFLAKKENGLWLADYTGVVKNGEDLLIKSLIAEDKTLRDENSLEEVLEEQDLPLHNVIHILVVLPDRGSALLHQVSYIASYMYKYCDGGVNPEDPRTLFRNTLTTEIINRLEETRVLLVPSPRMTGRTSIALLVCEALVNEQSMNNQKKIVFNFSAFTPDEFNTFEEKFYWACGVDWEHAAMTLPLQDCVVYFVLDDAQMLYGDPPRYDSTTFWTFVKSVLNNPSSNIRILMFSQHATEMPIKLDKSLVLRSRKLNFTHDEVCEYVSKWFKGFSCFEGALPRLEVLYASLELLTGGHVGLTARTVKALNEVANSCHRRSSCLPSPTEWIHMMYDGSLHPTLRLTSAVVVLSSLDSGEMERLERMVYGENDTDLLEKCFREGILVPIDQGFHFSSPVLGNYFFELRASTTR</sequence>
<evidence type="ECO:0000313" key="6">
    <source>
        <dbReference type="Proteomes" id="UP001259832"/>
    </source>
</evidence>
<dbReference type="InterPro" id="IPR045379">
    <property type="entry name" value="Crinkler_N"/>
</dbReference>
<keyword evidence="3" id="KW-0964">Secreted</keyword>
<reference evidence="5" key="1">
    <citation type="submission" date="2023-08" db="EMBL/GenBank/DDBJ databases">
        <title>Reference Genome Resource for the Citrus Pathogen Phytophthora citrophthora.</title>
        <authorList>
            <person name="Moller H."/>
            <person name="Coetzee B."/>
            <person name="Rose L.J."/>
            <person name="Van Niekerk J.M."/>
        </authorList>
    </citation>
    <scope>NUCLEOTIDE SEQUENCE</scope>
    <source>
        <strain evidence="5">STE-U-9442</strain>
    </source>
</reference>
<keyword evidence="6" id="KW-1185">Reference proteome</keyword>
<evidence type="ECO:0000259" key="4">
    <source>
        <dbReference type="Pfam" id="PF20147"/>
    </source>
</evidence>
<dbReference type="AlphaFoldDB" id="A0AAD9LJF9"/>
<dbReference type="GO" id="GO:0005576">
    <property type="term" value="C:extracellular region"/>
    <property type="evidence" value="ECO:0007669"/>
    <property type="project" value="UniProtKB-SubCell"/>
</dbReference>
<evidence type="ECO:0000313" key="5">
    <source>
        <dbReference type="EMBL" id="KAK1939023.1"/>
    </source>
</evidence>
<name>A0AAD9LJF9_9STRA</name>
<evidence type="ECO:0000256" key="3">
    <source>
        <dbReference type="ARBA" id="ARBA00022525"/>
    </source>
</evidence>
<proteinExistence type="predicted"/>
<dbReference type="Proteomes" id="UP001259832">
    <property type="component" value="Unassembled WGS sequence"/>
</dbReference>
<evidence type="ECO:0000256" key="1">
    <source>
        <dbReference type="ARBA" id="ARBA00004340"/>
    </source>
</evidence>
<feature type="domain" description="Crinkler effector protein N-terminal" evidence="4">
    <location>
        <begin position="2"/>
        <end position="114"/>
    </location>
</feature>
<gene>
    <name evidence="5" type="ORF">P3T76_009098</name>
</gene>
<dbReference type="EMBL" id="JASMQC010000017">
    <property type="protein sequence ID" value="KAK1939023.1"/>
    <property type="molecule type" value="Genomic_DNA"/>
</dbReference>
<organism evidence="5 6">
    <name type="scientific">Phytophthora citrophthora</name>
    <dbReference type="NCBI Taxonomy" id="4793"/>
    <lineage>
        <taxon>Eukaryota</taxon>
        <taxon>Sar</taxon>
        <taxon>Stramenopiles</taxon>
        <taxon>Oomycota</taxon>
        <taxon>Peronosporomycetes</taxon>
        <taxon>Peronosporales</taxon>
        <taxon>Peronosporaceae</taxon>
        <taxon>Phytophthora</taxon>
    </lineage>
</organism>
<accession>A0AAD9LJF9</accession>
<dbReference type="GO" id="GO:0043657">
    <property type="term" value="C:host cell"/>
    <property type="evidence" value="ECO:0007669"/>
    <property type="project" value="UniProtKB-SubCell"/>
</dbReference>
<evidence type="ECO:0000256" key="2">
    <source>
        <dbReference type="ARBA" id="ARBA00004613"/>
    </source>
</evidence>
<dbReference type="Pfam" id="PF20147">
    <property type="entry name" value="Crinkler"/>
    <property type="match status" value="1"/>
</dbReference>
<comment type="subcellular location">
    <subcellularLocation>
        <location evidence="1">Host cell</location>
    </subcellularLocation>
    <subcellularLocation>
        <location evidence="2">Secreted</location>
    </subcellularLocation>
</comment>
<protein>
    <recommendedName>
        <fullName evidence="4">Crinkler effector protein N-terminal domain-containing protein</fullName>
    </recommendedName>
</protein>
<comment type="caution">
    <text evidence="5">The sequence shown here is derived from an EMBL/GenBank/DDBJ whole genome shotgun (WGS) entry which is preliminary data.</text>
</comment>